<accession>A0ABT8JSF4</accession>
<proteinExistence type="predicted"/>
<name>A0ABT8JSF4_9BACL</name>
<dbReference type="Proteomes" id="UP001175097">
    <property type="component" value="Unassembled WGS sequence"/>
</dbReference>
<sequence length="248" mass="29100">MEIIRYSADPHSTVKFIKSNLDLLDEVSSFEVYFNDEDIPVIYRNVPDVYLDEGKREIQFRNYTLILRNEESEREIWLNGATCGYSGSGPSATIEILQLLGVKYNYDKITAEKKIVEKKLVTFHDLNIHIYRPTELWNSRGDKIFTAKMSFETAGQKYEAKKLIEQMGYLRPLIRRTDYERIGKIEAYYFVNTPYSTRKEWPEYATNNTLTLNRAYSQIGVKTVKEIIENIGYTYNARLGIETYERTL</sequence>
<evidence type="ECO:0000313" key="1">
    <source>
        <dbReference type="EMBL" id="MDN4608088.1"/>
    </source>
</evidence>
<gene>
    <name evidence="1" type="ORF">P5G49_11475</name>
</gene>
<dbReference type="RefSeq" id="WP_301243923.1">
    <property type="nucleotide sequence ID" value="NZ_JAROCC010000008.1"/>
</dbReference>
<reference evidence="1" key="1">
    <citation type="submission" date="2023-03" db="EMBL/GenBank/DDBJ databases">
        <title>MT1 and MT2 Draft Genomes of Novel Species.</title>
        <authorList>
            <person name="Venkateswaran K."/>
        </authorList>
    </citation>
    <scope>NUCLEOTIDE SEQUENCE</scope>
    <source>
        <strain evidence="1">F6_3S_P_2</strain>
    </source>
</reference>
<dbReference type="EMBL" id="JAROCC010000008">
    <property type="protein sequence ID" value="MDN4608088.1"/>
    <property type="molecule type" value="Genomic_DNA"/>
</dbReference>
<protein>
    <submittedName>
        <fullName evidence="1">Uncharacterized protein</fullName>
    </submittedName>
</protein>
<evidence type="ECO:0000313" key="2">
    <source>
        <dbReference type="Proteomes" id="UP001175097"/>
    </source>
</evidence>
<organism evidence="1 2">
    <name type="scientific">Sporosarcina highlanderae</name>
    <dbReference type="NCBI Taxonomy" id="3035916"/>
    <lineage>
        <taxon>Bacteria</taxon>
        <taxon>Bacillati</taxon>
        <taxon>Bacillota</taxon>
        <taxon>Bacilli</taxon>
        <taxon>Bacillales</taxon>
        <taxon>Caryophanaceae</taxon>
        <taxon>Sporosarcina</taxon>
    </lineage>
</organism>
<keyword evidence="2" id="KW-1185">Reference proteome</keyword>
<comment type="caution">
    <text evidence="1">The sequence shown here is derived from an EMBL/GenBank/DDBJ whole genome shotgun (WGS) entry which is preliminary data.</text>
</comment>